<sequence length="451" mass="49892">MSSFLQRLKSGASVVDNSAPPDSSGVVTRKLEKKVLSQPADQLGITFGNDAEVIRVAPRSPAAAANIPVGFMVFDVNGDFVENEHQFIEAARKNVNLTIKLQSTAAISELIARVLRDEEMRASGEISESGIDFNELLRTTPRFSFLSGDHPLFLRYNRRLKKASQAAALIAQRTQEAEMERQMEIKERMRKALEEEQAAQREKEEREEAERTMKNASPASESFLNSEPFLKIIKDESEFGQIDCEAKKVGASPIVVDEKPPETRADLPKTLNMPVGVAPILAPVDMVAPLSAEELLALVGAPTDVPPPAAPSPVESVTVTPAPQAEEAVSYVTLPAEEYTLCSGEKVISVIKRRTGPIPPPPPGDPPTMNTAPVSTVNVALANSRVKKERSPKKNFSSERRYNGRKRPKSPTSRRHHERHHSSRDESHRRHGHSSSSRRDYRNSRDSKHRR</sequence>
<proteinExistence type="predicted"/>
<feature type="compositionally biased region" description="Pro residues" evidence="1">
    <location>
        <begin position="357"/>
        <end position="366"/>
    </location>
</feature>
<comment type="caution">
    <text evidence="2">The sequence shown here is derived from an EMBL/GenBank/DDBJ whole genome shotgun (WGS) entry which is preliminary data.</text>
</comment>
<dbReference type="AlphaFoldDB" id="A0A0N1I7D2"/>
<feature type="compositionally biased region" description="Basic and acidic residues" evidence="1">
    <location>
        <begin position="437"/>
        <end position="451"/>
    </location>
</feature>
<feature type="compositionally biased region" description="Polar residues" evidence="1">
    <location>
        <begin position="368"/>
        <end position="378"/>
    </location>
</feature>
<evidence type="ECO:0000256" key="1">
    <source>
        <dbReference type="SAM" id="MobiDB-lite"/>
    </source>
</evidence>
<dbReference type="OrthoDB" id="272691at2759"/>
<evidence type="ECO:0000313" key="3">
    <source>
        <dbReference type="Proteomes" id="UP000038009"/>
    </source>
</evidence>
<keyword evidence="3" id="KW-1185">Reference proteome</keyword>
<reference evidence="2 3" key="1">
    <citation type="journal article" date="2015" name="PLoS Pathog.">
        <title>Leptomonas seymouri: Adaptations to the Dixenous Life Cycle Analyzed by Genome Sequencing, Transcriptome Profiling and Co-infection with Leishmania donovani.</title>
        <authorList>
            <person name="Kraeva N."/>
            <person name="Butenko A."/>
            <person name="Hlavacova J."/>
            <person name="Kostygov A."/>
            <person name="Myskova J."/>
            <person name="Grybchuk D."/>
            <person name="Lestinova T."/>
            <person name="Votypka J."/>
            <person name="Volf P."/>
            <person name="Opperdoes F."/>
            <person name="Flegontov P."/>
            <person name="Lukes J."/>
            <person name="Yurchenko V."/>
        </authorList>
    </citation>
    <scope>NUCLEOTIDE SEQUENCE [LARGE SCALE GENOMIC DNA]</scope>
    <source>
        <strain evidence="2 3">ATCC 30220</strain>
    </source>
</reference>
<dbReference type="InterPro" id="IPR036034">
    <property type="entry name" value="PDZ_sf"/>
</dbReference>
<dbReference type="Proteomes" id="UP000038009">
    <property type="component" value="Unassembled WGS sequence"/>
</dbReference>
<dbReference type="SUPFAM" id="SSF50156">
    <property type="entry name" value="PDZ domain-like"/>
    <property type="match status" value="1"/>
</dbReference>
<feature type="region of interest" description="Disordered" evidence="1">
    <location>
        <begin position="193"/>
        <end position="220"/>
    </location>
</feature>
<feature type="region of interest" description="Disordered" evidence="1">
    <location>
        <begin position="353"/>
        <end position="451"/>
    </location>
</feature>
<accession>A0A0N1I7D2</accession>
<evidence type="ECO:0008006" key="4">
    <source>
        <dbReference type="Google" id="ProtNLM"/>
    </source>
</evidence>
<dbReference type="VEuPathDB" id="TriTrypDB:Lsey_0099_0180"/>
<feature type="compositionally biased region" description="Basic and acidic residues" evidence="1">
    <location>
        <begin position="193"/>
        <end position="213"/>
    </location>
</feature>
<protein>
    <recommendedName>
        <fullName evidence="4">PDZ domain-containing protein</fullName>
    </recommendedName>
</protein>
<feature type="compositionally biased region" description="Basic residues" evidence="1">
    <location>
        <begin position="403"/>
        <end position="422"/>
    </location>
</feature>
<organism evidence="2 3">
    <name type="scientific">Leptomonas seymouri</name>
    <dbReference type="NCBI Taxonomy" id="5684"/>
    <lineage>
        <taxon>Eukaryota</taxon>
        <taxon>Discoba</taxon>
        <taxon>Euglenozoa</taxon>
        <taxon>Kinetoplastea</taxon>
        <taxon>Metakinetoplastina</taxon>
        <taxon>Trypanosomatida</taxon>
        <taxon>Trypanosomatidae</taxon>
        <taxon>Leishmaniinae</taxon>
        <taxon>Leptomonas</taxon>
    </lineage>
</organism>
<dbReference type="OMA" id="PLFRRYN"/>
<dbReference type="EMBL" id="LJSK01000099">
    <property type="protein sequence ID" value="KPI87185.1"/>
    <property type="molecule type" value="Genomic_DNA"/>
</dbReference>
<evidence type="ECO:0000313" key="2">
    <source>
        <dbReference type="EMBL" id="KPI87185.1"/>
    </source>
</evidence>
<name>A0A0N1I7D2_LEPSE</name>
<gene>
    <name evidence="2" type="ORF">ABL78_3747</name>
</gene>